<dbReference type="GO" id="GO:0005643">
    <property type="term" value="C:nuclear pore"/>
    <property type="evidence" value="ECO:0007669"/>
    <property type="project" value="TreeGrafter"/>
</dbReference>
<dbReference type="GO" id="GO:0000049">
    <property type="term" value="F:tRNA binding"/>
    <property type="evidence" value="ECO:0007669"/>
    <property type="project" value="UniProtKB-UniRule"/>
</dbReference>
<keyword evidence="6 10" id="KW-0694">RNA-binding</keyword>
<evidence type="ECO:0000256" key="2">
    <source>
        <dbReference type="ARBA" id="ARBA00018928"/>
    </source>
</evidence>
<organism evidence="13 14">
    <name type="scientific">Dinothrombium tinctorium</name>
    <dbReference type="NCBI Taxonomy" id="1965070"/>
    <lineage>
        <taxon>Eukaryota</taxon>
        <taxon>Metazoa</taxon>
        <taxon>Ecdysozoa</taxon>
        <taxon>Arthropoda</taxon>
        <taxon>Chelicerata</taxon>
        <taxon>Arachnida</taxon>
        <taxon>Acari</taxon>
        <taxon>Acariformes</taxon>
        <taxon>Trombidiformes</taxon>
        <taxon>Prostigmata</taxon>
        <taxon>Anystina</taxon>
        <taxon>Parasitengona</taxon>
        <taxon>Trombidioidea</taxon>
        <taxon>Trombidiidae</taxon>
        <taxon>Dinothrombium</taxon>
    </lineage>
</organism>
<proteinExistence type="inferred from homology"/>
<keyword evidence="3 10" id="KW-0813">Transport</keyword>
<name>A0A3S3PSD4_9ACAR</name>
<dbReference type="InterPro" id="IPR045546">
    <property type="entry name" value="Exportin-T_C"/>
</dbReference>
<evidence type="ECO:0000313" key="14">
    <source>
        <dbReference type="Proteomes" id="UP000285301"/>
    </source>
</evidence>
<feature type="domain" description="Exportin-1/Importin-beta-like" evidence="11">
    <location>
        <begin position="97"/>
        <end position="244"/>
    </location>
</feature>
<dbReference type="STRING" id="1965070.A0A3S3PSD4"/>
<dbReference type="GO" id="GO:0005737">
    <property type="term" value="C:cytoplasm"/>
    <property type="evidence" value="ECO:0007669"/>
    <property type="project" value="UniProtKB-SubCell"/>
</dbReference>
<dbReference type="Pfam" id="PF19282">
    <property type="entry name" value="Exportin-T"/>
    <property type="match status" value="1"/>
</dbReference>
<reference evidence="13 14" key="1">
    <citation type="journal article" date="2018" name="Gigascience">
        <title>Genomes of trombidid mites reveal novel predicted allergens and laterally-transferred genes associated with secondary metabolism.</title>
        <authorList>
            <person name="Dong X."/>
            <person name="Chaisiri K."/>
            <person name="Xia D."/>
            <person name="Armstrong S.D."/>
            <person name="Fang Y."/>
            <person name="Donnelly M.J."/>
            <person name="Kadowaki T."/>
            <person name="McGarry J.W."/>
            <person name="Darby A.C."/>
            <person name="Makepeace B.L."/>
        </authorList>
    </citation>
    <scope>NUCLEOTIDE SEQUENCE [LARGE SCALE GENOMIC DNA]</scope>
    <source>
        <strain evidence="13">UoL-WK</strain>
    </source>
</reference>
<evidence type="ECO:0000256" key="8">
    <source>
        <dbReference type="ARBA" id="ARBA00029784"/>
    </source>
</evidence>
<evidence type="ECO:0000313" key="13">
    <source>
        <dbReference type="EMBL" id="RWS07338.1"/>
    </source>
</evidence>
<dbReference type="GO" id="GO:0071528">
    <property type="term" value="P:tRNA re-export from nucleus"/>
    <property type="evidence" value="ECO:0007669"/>
    <property type="project" value="UniProtKB-UniRule"/>
</dbReference>
<dbReference type="AlphaFoldDB" id="A0A3S3PSD4"/>
<feature type="domain" description="Exportin-T C-terminal" evidence="12">
    <location>
        <begin position="333"/>
        <end position="1017"/>
    </location>
</feature>
<evidence type="ECO:0000259" key="11">
    <source>
        <dbReference type="Pfam" id="PF08389"/>
    </source>
</evidence>
<evidence type="ECO:0000256" key="10">
    <source>
        <dbReference type="RuleBase" id="RU366037"/>
    </source>
</evidence>
<dbReference type="EMBL" id="NCKU01003539">
    <property type="protein sequence ID" value="RWS07338.1"/>
    <property type="molecule type" value="Genomic_DNA"/>
</dbReference>
<dbReference type="OrthoDB" id="26399at2759"/>
<dbReference type="InterPro" id="IPR011989">
    <property type="entry name" value="ARM-like"/>
</dbReference>
<gene>
    <name evidence="13" type="ORF">B4U79_03822</name>
</gene>
<sequence>MNVNLISNYLTSADTSLQKEALNYFEQLKTDPNGWRFSVETLLNSNHQLNESAIFFCLHVVENYVKFRYETDEECNRALLRQFVFSWFTSNQCNSVYILNKFAYIVNTLFLLDFPTQRWNTFFHDFLALCQSQRHCDLFLRILIQINSDVADREIPRSQKDNERSNLIKDKMRETCLMELAQFWFSVINNYRESAPSLVCLCLNVIGSYVAWIDINLVTNECVMTDLFNLFNKIEYRCAVCDCFSGILHKGMDPHSKVTLIEQFMAVDVVKEKFNIANIMKDDNDQLHKEFLVKLAKLFNTIGLELIECYKKVKPKNNNNVSSDILQLLTYINETIENKFDTMCQFLSHKVFVISLQLHSFTREYIQWLKYTSGDKMCIEDAKTQEFVIILLKIIIEKSKIPSNYDFDEEESEFEECRKSCKTLFENLMCLNSITCFNFLSNNILEPVFRNWKLGTYTFEDIEVALYFLYLLGENMNIMPDQKRCENLLQLMITSNVSTNPFPAIQFIYFDIVLRYEKQFSHSLNFLIQHILISFLDERGFKNSSLKVRSRVCQVFNKFVKSHIKSKSSDKLFSFSEDILKRLQNFLQLNATEYSENTLMNGNVKKPTNIFDEVHYYIKEEDQLLIFETITAIIVYNHNYDLTKKVVVLRNLIFQPVWSKFNECYAKASELLAANANNENCSLEMKSFCQKMSHCISLIARTSKAFSNVQTMKSINAQAIYLQSFDIFIKCLELKVNEEFLFMMQSAIRQLLHRLIVCLDESDILPLLPVAIENLFLQRCSFNLKNIQELVPLINQIVTKFKHSWMFQRDLLPFLKQMFSPFVSSIFSLTADASLGNDERQALHKSYYSFLTILASNNVMDVFTSLDAAVIEKVLMTLVQGAVEFPDVGTQKACFLVLRKIIELEGSSHQQPNGENGIRTNGNSQAFIEFIYKTIVPACFYAQLRQQDENQMTNECINCLKTIQNTRGSEEFCTYIQFQFFPQHFPTFSRISDFMQALISDNNKLLKNSFKTFIQEFKKNEFI</sequence>
<evidence type="ECO:0000256" key="6">
    <source>
        <dbReference type="ARBA" id="ARBA00022884"/>
    </source>
</evidence>
<keyword evidence="4 10" id="KW-0963">Cytoplasm</keyword>
<dbReference type="SUPFAM" id="SSF48371">
    <property type="entry name" value="ARM repeat"/>
    <property type="match status" value="1"/>
</dbReference>
<keyword evidence="7 10" id="KW-0539">Nucleus</keyword>
<dbReference type="InterPro" id="IPR013598">
    <property type="entry name" value="Exportin-1/Importin-b-like"/>
</dbReference>
<comment type="subcellular location">
    <subcellularLocation>
        <location evidence="1 10">Cytoplasm</location>
    </subcellularLocation>
    <subcellularLocation>
        <location evidence="10">Nucleus</location>
    </subcellularLocation>
    <text evidence="10">Shuttles between the nucleus and the cytoplasm.</text>
</comment>
<accession>A0A3S3PSD4</accession>
<evidence type="ECO:0000256" key="5">
    <source>
        <dbReference type="ARBA" id="ARBA00022555"/>
    </source>
</evidence>
<evidence type="ECO:0000256" key="3">
    <source>
        <dbReference type="ARBA" id="ARBA00022448"/>
    </source>
</evidence>
<dbReference type="GO" id="GO:0031267">
    <property type="term" value="F:small GTPase binding"/>
    <property type="evidence" value="ECO:0007669"/>
    <property type="project" value="InterPro"/>
</dbReference>
<dbReference type="GO" id="GO:0016363">
    <property type="term" value="C:nuclear matrix"/>
    <property type="evidence" value="ECO:0007669"/>
    <property type="project" value="TreeGrafter"/>
</dbReference>
<comment type="caution">
    <text evidence="13">The sequence shown here is derived from an EMBL/GenBank/DDBJ whole genome shotgun (WGS) entry which is preliminary data.</text>
</comment>
<dbReference type="PANTHER" id="PTHR15952:SF11">
    <property type="entry name" value="EXPORTIN-T"/>
    <property type="match status" value="1"/>
</dbReference>
<protein>
    <recommendedName>
        <fullName evidence="2 10">Exportin-T</fullName>
    </recommendedName>
    <alternativeName>
        <fullName evidence="8 10">Exportin(tRNA)</fullName>
    </alternativeName>
    <alternativeName>
        <fullName evidence="9 10">tRNA exportin</fullName>
    </alternativeName>
</protein>
<dbReference type="PANTHER" id="PTHR15952">
    <property type="entry name" value="EXPORTIN-T/LOS1"/>
    <property type="match status" value="1"/>
</dbReference>
<comment type="function">
    <text evidence="10">tRNA nucleus export receptor which facilitates tRNA translocation across the nuclear pore complex.</text>
</comment>
<evidence type="ECO:0000256" key="4">
    <source>
        <dbReference type="ARBA" id="ARBA00022490"/>
    </source>
</evidence>
<evidence type="ECO:0000259" key="12">
    <source>
        <dbReference type="Pfam" id="PF19282"/>
    </source>
</evidence>
<evidence type="ECO:0000256" key="1">
    <source>
        <dbReference type="ARBA" id="ARBA00004496"/>
    </source>
</evidence>
<dbReference type="InterPro" id="IPR016024">
    <property type="entry name" value="ARM-type_fold"/>
</dbReference>
<comment type="similarity">
    <text evidence="10">Belongs to the exportin family.</text>
</comment>
<dbReference type="InterPro" id="IPR040017">
    <property type="entry name" value="XPOT"/>
</dbReference>
<dbReference type="Gene3D" id="1.25.10.10">
    <property type="entry name" value="Leucine-rich Repeat Variant"/>
    <property type="match status" value="1"/>
</dbReference>
<dbReference type="Pfam" id="PF08389">
    <property type="entry name" value="Xpo1"/>
    <property type="match status" value="1"/>
</dbReference>
<keyword evidence="5 10" id="KW-0820">tRNA-binding</keyword>
<dbReference type="Proteomes" id="UP000285301">
    <property type="component" value="Unassembled WGS sequence"/>
</dbReference>
<evidence type="ECO:0000256" key="7">
    <source>
        <dbReference type="ARBA" id="ARBA00023242"/>
    </source>
</evidence>
<evidence type="ECO:0000256" key="9">
    <source>
        <dbReference type="ARBA" id="ARBA00032199"/>
    </source>
</evidence>
<keyword evidence="14" id="KW-1185">Reference proteome</keyword>